<sequence>MVGRRFPMRIPSASNIHFDIDDYLNRICLPSQTHKLPAPIARFLGWRKNPAKPIGNILVALYAFLGTFTGLILVGAAFRYSPLLREDHIPVIFASLGATAVLSYNSIASPLAQPRNSFLGHTFSALIGVSIAKLFGLLPESQFLALRWVAGPIACGLASSVMTMTNTIHPPGGATALLAIIDPTVQQMGWMFVPLVLLGSVLMFLVALLVNNIQRVFPTFWWTPRDVGKKTMEDVEKDWDEKDKLKVNEEKIEQFDNAGYTHMIVLSSNGIVVPRGFTLALVEEQMLEKLRNRMREFGEGEEEIERQFESGSEATHV</sequence>
<feature type="transmembrane region" description="Helical" evidence="1">
    <location>
        <begin position="188"/>
        <end position="210"/>
    </location>
</feature>
<dbReference type="OrthoDB" id="2016548at2759"/>
<dbReference type="PANTHER" id="PTHR33741">
    <property type="entry name" value="TRANSMEMBRANE PROTEIN DDB_G0269096-RELATED"/>
    <property type="match status" value="1"/>
</dbReference>
<dbReference type="AlphaFoldDB" id="A0A517L393"/>
<dbReference type="InterPro" id="IPR058581">
    <property type="entry name" value="TM_HPP"/>
</dbReference>
<evidence type="ECO:0000256" key="1">
    <source>
        <dbReference type="SAM" id="Phobius"/>
    </source>
</evidence>
<keyword evidence="1" id="KW-1133">Transmembrane helix</keyword>
<feature type="transmembrane region" description="Helical" evidence="1">
    <location>
        <begin position="54"/>
        <end position="78"/>
    </location>
</feature>
<gene>
    <name evidence="3" type="ORF">FKW77_004814</name>
</gene>
<dbReference type="Pfam" id="PF04982">
    <property type="entry name" value="TM_HPP"/>
    <property type="match status" value="1"/>
</dbReference>
<dbReference type="EMBL" id="CP042188">
    <property type="protein sequence ID" value="QDS70082.1"/>
    <property type="molecule type" value="Genomic_DNA"/>
</dbReference>
<feature type="transmembrane region" description="Helical" evidence="1">
    <location>
        <begin position="90"/>
        <end position="112"/>
    </location>
</feature>
<organism evidence="3 4">
    <name type="scientific">Venturia effusa</name>
    <dbReference type="NCBI Taxonomy" id="50376"/>
    <lineage>
        <taxon>Eukaryota</taxon>
        <taxon>Fungi</taxon>
        <taxon>Dikarya</taxon>
        <taxon>Ascomycota</taxon>
        <taxon>Pezizomycotina</taxon>
        <taxon>Dothideomycetes</taxon>
        <taxon>Pleosporomycetidae</taxon>
        <taxon>Venturiales</taxon>
        <taxon>Venturiaceae</taxon>
        <taxon>Venturia</taxon>
    </lineage>
</organism>
<dbReference type="STRING" id="50376.A0A517L393"/>
<reference evidence="3 4" key="1">
    <citation type="submission" date="2019-07" db="EMBL/GenBank/DDBJ databases">
        <title>Finished genome of Venturia effusa.</title>
        <authorList>
            <person name="Young C.A."/>
            <person name="Cox M.P."/>
            <person name="Ganley A.R.D."/>
            <person name="David W.J."/>
        </authorList>
    </citation>
    <scope>NUCLEOTIDE SEQUENCE [LARGE SCALE GENOMIC DNA]</scope>
    <source>
        <strain evidence="4">albino</strain>
    </source>
</reference>
<evidence type="ECO:0000259" key="2">
    <source>
        <dbReference type="Pfam" id="PF04982"/>
    </source>
</evidence>
<keyword evidence="4" id="KW-1185">Reference proteome</keyword>
<feature type="domain" description="HPP transmembrane region" evidence="2">
    <location>
        <begin position="55"/>
        <end position="215"/>
    </location>
</feature>
<evidence type="ECO:0000313" key="3">
    <source>
        <dbReference type="EMBL" id="QDS70082.1"/>
    </source>
</evidence>
<dbReference type="InterPro" id="IPR007065">
    <property type="entry name" value="HPP"/>
</dbReference>
<evidence type="ECO:0000313" key="4">
    <source>
        <dbReference type="Proteomes" id="UP000316270"/>
    </source>
</evidence>
<keyword evidence="1" id="KW-0812">Transmembrane</keyword>
<dbReference type="PANTHER" id="PTHR33741:SF5">
    <property type="entry name" value="TRANSMEMBRANE PROTEIN DDB_G0269096-RELATED"/>
    <property type="match status" value="1"/>
</dbReference>
<dbReference type="Proteomes" id="UP000316270">
    <property type="component" value="Chromosome 4"/>
</dbReference>
<protein>
    <recommendedName>
        <fullName evidence="2">HPP transmembrane region domain-containing protein</fullName>
    </recommendedName>
</protein>
<name>A0A517L393_9PEZI</name>
<accession>A0A517L393</accession>
<keyword evidence="1" id="KW-0472">Membrane</keyword>
<proteinExistence type="predicted"/>
<feature type="transmembrane region" description="Helical" evidence="1">
    <location>
        <begin position="118"/>
        <end position="138"/>
    </location>
</feature>